<accession>A0A656HMW6</accession>
<dbReference type="Gene3D" id="1.10.150.130">
    <property type="match status" value="1"/>
</dbReference>
<dbReference type="Pfam" id="PF13356">
    <property type="entry name" value="Arm-DNA-bind_3"/>
    <property type="match status" value="1"/>
</dbReference>
<proteinExistence type="inferred from homology"/>
<organism evidence="6 7">
    <name type="scientific">Thiothrix nivea (strain ATCC 35100 / DSM 5205 / JP2)</name>
    <dbReference type="NCBI Taxonomy" id="870187"/>
    <lineage>
        <taxon>Bacteria</taxon>
        <taxon>Pseudomonadati</taxon>
        <taxon>Pseudomonadota</taxon>
        <taxon>Gammaproteobacteria</taxon>
        <taxon>Thiotrichales</taxon>
        <taxon>Thiotrichaceae</taxon>
        <taxon>Thiothrix</taxon>
    </lineage>
</organism>
<dbReference type="InterPro" id="IPR036442">
    <property type="entry name" value="ProQ/FinO_sf"/>
</dbReference>
<dbReference type="GO" id="GO:0003677">
    <property type="term" value="F:DNA binding"/>
    <property type="evidence" value="ECO:0007669"/>
    <property type="project" value="UniProtKB-KW"/>
</dbReference>
<dbReference type="InterPro" id="IPR038488">
    <property type="entry name" value="Integrase_DNA-bd_sf"/>
</dbReference>
<dbReference type="AlphaFoldDB" id="A0A656HMW6"/>
<evidence type="ECO:0000256" key="3">
    <source>
        <dbReference type="ARBA" id="ARBA00022908"/>
    </source>
</evidence>
<comment type="similarity">
    <text evidence="1">Belongs to the 'phage' integrase family.</text>
</comment>
<name>A0A656HMW6_THINJ</name>
<evidence type="ECO:0000313" key="6">
    <source>
        <dbReference type="EMBL" id="EIJ36669.1"/>
    </source>
</evidence>
<evidence type="ECO:0000313" key="7">
    <source>
        <dbReference type="Proteomes" id="UP000005317"/>
    </source>
</evidence>
<keyword evidence="2" id="KW-0694">RNA-binding</keyword>
<keyword evidence="7" id="KW-1185">Reference proteome</keyword>
<dbReference type="OrthoDB" id="9795573at2"/>
<dbReference type="RefSeq" id="WP_002710537.1">
    <property type="nucleotide sequence ID" value="NZ_JH651384.1"/>
</dbReference>
<dbReference type="SMART" id="SM00945">
    <property type="entry name" value="ProQ"/>
    <property type="match status" value="1"/>
</dbReference>
<dbReference type="Proteomes" id="UP000005317">
    <property type="component" value="Unassembled WGS sequence"/>
</dbReference>
<dbReference type="InterPro" id="IPR016103">
    <property type="entry name" value="ProQ/FinO"/>
</dbReference>
<dbReference type="Gene3D" id="1.10.1710.10">
    <property type="entry name" value="ProQ/FinO domain"/>
    <property type="match status" value="1"/>
</dbReference>
<dbReference type="InterPro" id="IPR053876">
    <property type="entry name" value="Phage_int_M"/>
</dbReference>
<dbReference type="PANTHER" id="PTHR30629">
    <property type="entry name" value="PROPHAGE INTEGRASE"/>
    <property type="match status" value="1"/>
</dbReference>
<dbReference type="GO" id="GO:0003723">
    <property type="term" value="F:RNA binding"/>
    <property type="evidence" value="ECO:0007669"/>
    <property type="project" value="UniProtKB-KW"/>
</dbReference>
<dbReference type="Pfam" id="PF04352">
    <property type="entry name" value="ProQ"/>
    <property type="match status" value="1"/>
</dbReference>
<dbReference type="InterPro" id="IPR050808">
    <property type="entry name" value="Phage_Integrase"/>
</dbReference>
<reference evidence="7" key="1">
    <citation type="journal article" date="2011" name="Stand. Genomic Sci.">
        <title>Genome sequence of the filamentous, gliding Thiothrix nivea neotype strain (JP2(T)).</title>
        <authorList>
            <person name="Lapidus A."/>
            <person name="Nolan M."/>
            <person name="Lucas S."/>
            <person name="Glavina Del Rio T."/>
            <person name="Tice H."/>
            <person name="Cheng J.F."/>
            <person name="Tapia R."/>
            <person name="Han C."/>
            <person name="Goodwin L."/>
            <person name="Pitluck S."/>
            <person name="Liolios K."/>
            <person name="Pagani I."/>
            <person name="Ivanova N."/>
            <person name="Huntemann M."/>
            <person name="Mavromatis K."/>
            <person name="Mikhailova N."/>
            <person name="Pati A."/>
            <person name="Chen A."/>
            <person name="Palaniappan K."/>
            <person name="Land M."/>
            <person name="Brambilla E.M."/>
            <person name="Rohde M."/>
            <person name="Abt B."/>
            <person name="Verbarg S."/>
            <person name="Goker M."/>
            <person name="Bristow J."/>
            <person name="Eisen J.A."/>
            <person name="Markowitz V."/>
            <person name="Hugenholtz P."/>
            <person name="Kyrpides N.C."/>
            <person name="Klenk H.P."/>
            <person name="Woyke T."/>
        </authorList>
    </citation>
    <scope>NUCLEOTIDE SEQUENCE [LARGE SCALE GENOMIC DNA]</scope>
    <source>
        <strain evidence="7">ATCC 35100 / DSM 5205 / JP2</strain>
    </source>
</reference>
<dbReference type="EMBL" id="JH651384">
    <property type="protein sequence ID" value="EIJ36669.1"/>
    <property type="molecule type" value="Genomic_DNA"/>
</dbReference>
<dbReference type="InterPro" id="IPR025166">
    <property type="entry name" value="Integrase_DNA_bind_dom"/>
</dbReference>
<evidence type="ECO:0000259" key="5">
    <source>
        <dbReference type="SMART" id="SM00945"/>
    </source>
</evidence>
<dbReference type="GO" id="GO:0015074">
    <property type="term" value="P:DNA integration"/>
    <property type="evidence" value="ECO:0007669"/>
    <property type="project" value="UniProtKB-KW"/>
</dbReference>
<keyword evidence="4" id="KW-0238">DNA-binding</keyword>
<keyword evidence="3" id="KW-0229">DNA integration</keyword>
<dbReference type="Pfam" id="PF22022">
    <property type="entry name" value="Phage_int_M"/>
    <property type="match status" value="1"/>
</dbReference>
<evidence type="ECO:0000256" key="4">
    <source>
        <dbReference type="ARBA" id="ARBA00023125"/>
    </source>
</evidence>
<sequence length="275" mass="31448">MPITNTQADNAKPQATLYRLNDGNGLQLEIRPTGRKFWIYRYRHPGTKKPTVYTMGEYPQVSIKRARAALLEAKALISDGVDPNTQKQRDRMRGQGETFLDVAREWYEKRLPKWTPANAEQTWKSLELDVLPHIGGRIITELEPPDLLLVIRRIEGRGGRLTRLKRYWRGYAQYSPMIRARELSDSLNAFTVWRTRQPLALGIERQIFQHVAAHHLSASKRVVQKLLRQHTCHRAYLQAVGQGGQRLNLDGSEAGAIHQAEREHAARVLAALPKA</sequence>
<feature type="domain" description="ProQ/FinO" evidence="5">
    <location>
        <begin position="175"/>
        <end position="275"/>
    </location>
</feature>
<evidence type="ECO:0000256" key="2">
    <source>
        <dbReference type="ARBA" id="ARBA00022884"/>
    </source>
</evidence>
<dbReference type="SUPFAM" id="SSF48657">
    <property type="entry name" value="FinO-like"/>
    <property type="match status" value="1"/>
</dbReference>
<dbReference type="PANTHER" id="PTHR30629:SF2">
    <property type="entry name" value="PROPHAGE INTEGRASE INTS-RELATED"/>
    <property type="match status" value="1"/>
</dbReference>
<dbReference type="InterPro" id="IPR010998">
    <property type="entry name" value="Integrase_recombinase_N"/>
</dbReference>
<protein>
    <submittedName>
        <fullName evidence="6">Fertility inhibition FinO-like protein</fullName>
    </submittedName>
</protein>
<dbReference type="SUPFAM" id="SSF56349">
    <property type="entry name" value="DNA breaking-rejoining enzymes"/>
    <property type="match status" value="1"/>
</dbReference>
<dbReference type="Gene3D" id="3.30.160.390">
    <property type="entry name" value="Integrase, DNA-binding domain"/>
    <property type="match status" value="1"/>
</dbReference>
<gene>
    <name evidence="6" type="ORF">Thini_4177</name>
</gene>
<dbReference type="InterPro" id="IPR011010">
    <property type="entry name" value="DNA_brk_join_enz"/>
</dbReference>
<evidence type="ECO:0000256" key="1">
    <source>
        <dbReference type="ARBA" id="ARBA00008857"/>
    </source>
</evidence>